<dbReference type="InterPro" id="IPR028161">
    <property type="entry name" value="Met8-like"/>
</dbReference>
<evidence type="ECO:0000256" key="1">
    <source>
        <dbReference type="ARBA" id="ARBA00005010"/>
    </source>
</evidence>
<keyword evidence="4" id="KW-0520">NAD</keyword>
<keyword evidence="3" id="KW-0560">Oxidoreductase</keyword>
<keyword evidence="9" id="KW-1185">Reference proteome</keyword>
<comment type="pathway">
    <text evidence="1">Porphyrin-containing compound metabolism; siroheme biosynthesis; sirohydrochlorin from precorrin-2: step 1/1.</text>
</comment>
<dbReference type="InterPro" id="IPR037115">
    <property type="entry name" value="Sirohaem_synt_dimer_dom_sf"/>
</dbReference>
<dbReference type="SUPFAM" id="SSF75615">
    <property type="entry name" value="Siroheme synthase middle domains-like"/>
    <property type="match status" value="1"/>
</dbReference>
<proteinExistence type="predicted"/>
<dbReference type="AlphaFoldDB" id="A0A096AKP0"/>
<organism evidence="8 9">
    <name type="scientific">Veillonella montpellierensis DNF00314</name>
    <dbReference type="NCBI Taxonomy" id="1401067"/>
    <lineage>
        <taxon>Bacteria</taxon>
        <taxon>Bacillati</taxon>
        <taxon>Bacillota</taxon>
        <taxon>Negativicutes</taxon>
        <taxon>Veillonellales</taxon>
        <taxon>Veillonellaceae</taxon>
        <taxon>Veillonella</taxon>
    </lineage>
</organism>
<reference evidence="8 9" key="1">
    <citation type="submission" date="2014-07" db="EMBL/GenBank/DDBJ databases">
        <authorList>
            <person name="McCorrison J."/>
            <person name="Sanka R."/>
            <person name="Torralba M."/>
            <person name="Gillis M."/>
            <person name="Haft D.H."/>
            <person name="Methe B."/>
            <person name="Sutton G."/>
            <person name="Nelson K.E."/>
        </authorList>
    </citation>
    <scope>NUCLEOTIDE SEQUENCE [LARGE SCALE GENOMIC DNA]</scope>
    <source>
        <strain evidence="8 9">DNF00314</strain>
    </source>
</reference>
<dbReference type="SUPFAM" id="SSF51735">
    <property type="entry name" value="NAD(P)-binding Rossmann-fold domains"/>
    <property type="match status" value="1"/>
</dbReference>
<dbReference type="EMBL" id="JRNT01000013">
    <property type="protein sequence ID" value="KGF47365.1"/>
    <property type="molecule type" value="Genomic_DNA"/>
</dbReference>
<dbReference type="Proteomes" id="UP000029628">
    <property type="component" value="Unassembled WGS sequence"/>
</dbReference>
<dbReference type="UniPathway" id="UPA00262">
    <property type="reaction ID" value="UER00222"/>
</dbReference>
<dbReference type="Pfam" id="PF13241">
    <property type="entry name" value="NAD_binding_7"/>
    <property type="match status" value="1"/>
</dbReference>
<evidence type="ECO:0000256" key="3">
    <source>
        <dbReference type="ARBA" id="ARBA00023002"/>
    </source>
</evidence>
<dbReference type="EC" id="1.3.1.76" evidence="2"/>
<accession>A0A096AKP0</accession>
<dbReference type="GO" id="GO:0043115">
    <property type="term" value="F:precorrin-2 dehydrogenase activity"/>
    <property type="evidence" value="ECO:0007669"/>
    <property type="project" value="UniProtKB-EC"/>
</dbReference>
<evidence type="ECO:0000256" key="5">
    <source>
        <dbReference type="ARBA" id="ARBA00023244"/>
    </source>
</evidence>
<dbReference type="Gene3D" id="1.10.8.210">
    <property type="entry name" value="Sirohaem synthase, dimerisation domain"/>
    <property type="match status" value="1"/>
</dbReference>
<comment type="catalytic activity">
    <reaction evidence="6">
        <text>precorrin-2 + NAD(+) = sirohydrochlorin + NADH + 2 H(+)</text>
        <dbReference type="Rhea" id="RHEA:15613"/>
        <dbReference type="ChEBI" id="CHEBI:15378"/>
        <dbReference type="ChEBI" id="CHEBI:57540"/>
        <dbReference type="ChEBI" id="CHEBI:57945"/>
        <dbReference type="ChEBI" id="CHEBI:58351"/>
        <dbReference type="ChEBI" id="CHEBI:58827"/>
        <dbReference type="EC" id="1.3.1.76"/>
    </reaction>
</comment>
<evidence type="ECO:0000256" key="2">
    <source>
        <dbReference type="ARBA" id="ARBA00012400"/>
    </source>
</evidence>
<sequence>MLAMSINMLHKRCVVIGGGSVAERRIKTLLQAQAKVEIISPRVTETIRTWSEEQLLTWHQQAYVPGCIGVASFVFIATNEHSVNEQAAKEARSQGALVNRADDHRDCDFTMPSVVTLGDLHMTISTGRSSPRMNALIRCDLEQRYQQVASILPILNTYRQEVKQLLLTASEREAFWRAQLGPREFNEILAGNWQQVEETLNHAISGIRTKS</sequence>
<dbReference type="GO" id="GO:0004325">
    <property type="term" value="F:ferrochelatase activity"/>
    <property type="evidence" value="ECO:0007669"/>
    <property type="project" value="InterPro"/>
</dbReference>
<protein>
    <recommendedName>
        <fullName evidence="2">precorrin-2 dehydrogenase</fullName>
        <ecNumber evidence="2">1.3.1.76</ecNumber>
    </recommendedName>
</protein>
<dbReference type="PANTHER" id="PTHR35330:SF1">
    <property type="entry name" value="SIROHEME BIOSYNTHESIS PROTEIN MET8"/>
    <property type="match status" value="1"/>
</dbReference>
<dbReference type="InterPro" id="IPR006367">
    <property type="entry name" value="Sirohaem_synthase_N"/>
</dbReference>
<dbReference type="PANTHER" id="PTHR35330">
    <property type="entry name" value="SIROHEME BIOSYNTHESIS PROTEIN MET8"/>
    <property type="match status" value="1"/>
</dbReference>
<dbReference type="RefSeq" id="WP_038152532.1">
    <property type="nucleotide sequence ID" value="NZ_JRNT01000013.1"/>
</dbReference>
<feature type="domain" description="Sirohaem synthase dimerisation" evidence="7">
    <location>
        <begin position="155"/>
        <end position="204"/>
    </location>
</feature>
<keyword evidence="5" id="KW-0627">Porphyrin biosynthesis</keyword>
<evidence type="ECO:0000313" key="8">
    <source>
        <dbReference type="EMBL" id="KGF47365.1"/>
    </source>
</evidence>
<name>A0A096AKP0_9FIRM</name>
<evidence type="ECO:0000256" key="4">
    <source>
        <dbReference type="ARBA" id="ARBA00023027"/>
    </source>
</evidence>
<dbReference type="InterPro" id="IPR036291">
    <property type="entry name" value="NAD(P)-bd_dom_sf"/>
</dbReference>
<gene>
    <name evidence="8" type="ORF">HMPREF0872_05145</name>
</gene>
<comment type="caution">
    <text evidence="8">The sequence shown here is derived from an EMBL/GenBank/DDBJ whole genome shotgun (WGS) entry which is preliminary data.</text>
</comment>
<evidence type="ECO:0000259" key="7">
    <source>
        <dbReference type="Pfam" id="PF10414"/>
    </source>
</evidence>
<dbReference type="NCBIfam" id="TIGR01470">
    <property type="entry name" value="cysG_Nterm"/>
    <property type="match status" value="1"/>
</dbReference>
<dbReference type="Pfam" id="PF10414">
    <property type="entry name" value="CysG_dimeriser"/>
    <property type="match status" value="1"/>
</dbReference>
<dbReference type="GO" id="GO:0019354">
    <property type="term" value="P:siroheme biosynthetic process"/>
    <property type="evidence" value="ECO:0007669"/>
    <property type="project" value="UniProtKB-UniPathway"/>
</dbReference>
<dbReference type="InterPro" id="IPR019478">
    <property type="entry name" value="Sirohaem_synthase_dimer_dom"/>
</dbReference>
<evidence type="ECO:0000313" key="9">
    <source>
        <dbReference type="Proteomes" id="UP000029628"/>
    </source>
</evidence>
<dbReference type="Gene3D" id="3.40.50.720">
    <property type="entry name" value="NAD(P)-binding Rossmann-like Domain"/>
    <property type="match status" value="1"/>
</dbReference>
<dbReference type="eggNOG" id="COG1648">
    <property type="taxonomic scope" value="Bacteria"/>
</dbReference>
<evidence type="ECO:0000256" key="6">
    <source>
        <dbReference type="ARBA" id="ARBA00047561"/>
    </source>
</evidence>